<reference evidence="1 2" key="1">
    <citation type="submission" date="2016-03" db="EMBL/GenBank/DDBJ databases">
        <title>How can Kluyveromyces marxianus grow so fast - potential evolutionary course in Saccharomyces Complex revealed by comparative genomics.</title>
        <authorList>
            <person name="Mo W."/>
            <person name="Lu W."/>
            <person name="Yang X."/>
            <person name="Qi J."/>
            <person name="Lv H."/>
        </authorList>
    </citation>
    <scope>NUCLEOTIDE SEQUENCE [LARGE SCALE GENOMIC DNA]</scope>
    <source>
        <strain evidence="1 2">FIM1</strain>
    </source>
</reference>
<evidence type="ECO:0000313" key="2">
    <source>
        <dbReference type="Proteomes" id="UP000422736"/>
    </source>
</evidence>
<sequence length="86" mass="10482">MKGAPRSLEEWLFYKLMNSPGFHRFVRNVYYKVNGINPQHMEPMSKTDRLFHPTAFQKFKAYRMLFWDEMRSTVGLPRLTDKYFKK</sequence>
<dbReference type="EMBL" id="CP015058">
    <property type="protein sequence ID" value="QGN16957.1"/>
    <property type="molecule type" value="Genomic_DNA"/>
</dbReference>
<dbReference type="Proteomes" id="UP000422736">
    <property type="component" value="Chromosome 5"/>
</dbReference>
<name>A0ABX6F0R3_KLUMA</name>
<proteinExistence type="predicted"/>
<reference evidence="1 2" key="2">
    <citation type="submission" date="2019-11" db="EMBL/GenBank/DDBJ databases">
        <authorList>
            <person name="Lu H."/>
        </authorList>
    </citation>
    <scope>NUCLEOTIDE SEQUENCE [LARGE SCALE GENOMIC DNA]</scope>
    <source>
        <strain evidence="1 2">FIM1</strain>
    </source>
</reference>
<organism evidence="1 2">
    <name type="scientific">Kluyveromyces marxianus</name>
    <name type="common">Yeast</name>
    <name type="synonym">Candida kefyr</name>
    <dbReference type="NCBI Taxonomy" id="4911"/>
    <lineage>
        <taxon>Eukaryota</taxon>
        <taxon>Fungi</taxon>
        <taxon>Dikarya</taxon>
        <taxon>Ascomycota</taxon>
        <taxon>Saccharomycotina</taxon>
        <taxon>Saccharomycetes</taxon>
        <taxon>Saccharomycetales</taxon>
        <taxon>Saccharomycetaceae</taxon>
        <taxon>Kluyveromyces</taxon>
    </lineage>
</organism>
<evidence type="ECO:0000313" key="1">
    <source>
        <dbReference type="EMBL" id="QGN16957.1"/>
    </source>
</evidence>
<protein>
    <submittedName>
        <fullName evidence="1">Protein MRX7</fullName>
    </submittedName>
</protein>
<dbReference type="Pfam" id="PF10906">
    <property type="entry name" value="Mrx7"/>
    <property type="match status" value="1"/>
</dbReference>
<keyword evidence="2" id="KW-1185">Reference proteome</keyword>
<dbReference type="InterPro" id="IPR020301">
    <property type="entry name" value="Mrx7"/>
</dbReference>
<gene>
    <name evidence="1" type="primary">MRX7</name>
    <name evidence="1" type="ORF">FIM1_3684</name>
</gene>
<accession>A0ABX6F0R3</accession>